<organism evidence="2 3">
    <name type="scientific">Tanacetum coccineum</name>
    <dbReference type="NCBI Taxonomy" id="301880"/>
    <lineage>
        <taxon>Eukaryota</taxon>
        <taxon>Viridiplantae</taxon>
        <taxon>Streptophyta</taxon>
        <taxon>Embryophyta</taxon>
        <taxon>Tracheophyta</taxon>
        <taxon>Spermatophyta</taxon>
        <taxon>Magnoliopsida</taxon>
        <taxon>eudicotyledons</taxon>
        <taxon>Gunneridae</taxon>
        <taxon>Pentapetalae</taxon>
        <taxon>asterids</taxon>
        <taxon>campanulids</taxon>
        <taxon>Asterales</taxon>
        <taxon>Asteraceae</taxon>
        <taxon>Asteroideae</taxon>
        <taxon>Anthemideae</taxon>
        <taxon>Anthemidinae</taxon>
        <taxon>Tanacetum</taxon>
    </lineage>
</organism>
<name>A0ABQ4XX68_9ASTR</name>
<gene>
    <name evidence="2" type="ORF">Tco_0702174</name>
</gene>
<evidence type="ECO:0000313" key="3">
    <source>
        <dbReference type="Proteomes" id="UP001151760"/>
    </source>
</evidence>
<accession>A0ABQ4XX68</accession>
<protein>
    <submittedName>
        <fullName evidence="2">Uncharacterized protein</fullName>
    </submittedName>
</protein>
<keyword evidence="3" id="KW-1185">Reference proteome</keyword>
<proteinExistence type="predicted"/>
<dbReference type="EMBL" id="BQNB010009855">
    <property type="protein sequence ID" value="GJS69333.1"/>
    <property type="molecule type" value="Genomic_DNA"/>
</dbReference>
<reference evidence="2" key="2">
    <citation type="submission" date="2022-01" db="EMBL/GenBank/DDBJ databases">
        <authorList>
            <person name="Yamashiro T."/>
            <person name="Shiraishi A."/>
            <person name="Satake H."/>
            <person name="Nakayama K."/>
        </authorList>
    </citation>
    <scope>NUCLEOTIDE SEQUENCE</scope>
</reference>
<sequence length="72" mass="7298">MTATSSPLPSSSSSEPSPPRTTTTETPPKYCPGVLGGDTGNGSTYSLNKGPGVLGGDTCDGYIYNNQNVNLS</sequence>
<evidence type="ECO:0000313" key="2">
    <source>
        <dbReference type="EMBL" id="GJS69333.1"/>
    </source>
</evidence>
<feature type="region of interest" description="Disordered" evidence="1">
    <location>
        <begin position="1"/>
        <end position="43"/>
    </location>
</feature>
<comment type="caution">
    <text evidence="2">The sequence shown here is derived from an EMBL/GenBank/DDBJ whole genome shotgun (WGS) entry which is preliminary data.</text>
</comment>
<reference evidence="2" key="1">
    <citation type="journal article" date="2022" name="Int. J. Mol. Sci.">
        <title>Draft Genome of Tanacetum Coccineum: Genomic Comparison of Closely Related Tanacetum-Family Plants.</title>
        <authorList>
            <person name="Yamashiro T."/>
            <person name="Shiraishi A."/>
            <person name="Nakayama K."/>
            <person name="Satake H."/>
        </authorList>
    </citation>
    <scope>NUCLEOTIDE SEQUENCE</scope>
</reference>
<evidence type="ECO:0000256" key="1">
    <source>
        <dbReference type="SAM" id="MobiDB-lite"/>
    </source>
</evidence>
<dbReference type="Proteomes" id="UP001151760">
    <property type="component" value="Unassembled WGS sequence"/>
</dbReference>
<feature type="compositionally biased region" description="Low complexity" evidence="1">
    <location>
        <begin position="1"/>
        <end position="28"/>
    </location>
</feature>